<accession>A0A5B6WQP0</accession>
<organism evidence="1 2">
    <name type="scientific">Gossypium australe</name>
    <dbReference type="NCBI Taxonomy" id="47621"/>
    <lineage>
        <taxon>Eukaryota</taxon>
        <taxon>Viridiplantae</taxon>
        <taxon>Streptophyta</taxon>
        <taxon>Embryophyta</taxon>
        <taxon>Tracheophyta</taxon>
        <taxon>Spermatophyta</taxon>
        <taxon>Magnoliopsida</taxon>
        <taxon>eudicotyledons</taxon>
        <taxon>Gunneridae</taxon>
        <taxon>Pentapetalae</taxon>
        <taxon>rosids</taxon>
        <taxon>malvids</taxon>
        <taxon>Malvales</taxon>
        <taxon>Malvaceae</taxon>
        <taxon>Malvoideae</taxon>
        <taxon>Gossypium</taxon>
    </lineage>
</organism>
<dbReference type="Proteomes" id="UP000325315">
    <property type="component" value="Unassembled WGS sequence"/>
</dbReference>
<dbReference type="AlphaFoldDB" id="A0A5B6WQP0"/>
<evidence type="ECO:0000313" key="1">
    <source>
        <dbReference type="EMBL" id="KAA3483132.1"/>
    </source>
</evidence>
<proteinExistence type="predicted"/>
<name>A0A5B6WQP0_9ROSI</name>
<keyword evidence="2" id="KW-1185">Reference proteome</keyword>
<sequence length="69" mass="7794">MRDKIFDNRESKLHLGLVHPEAKTMHVVSYGLAHLKNGPSKVLDGVDRVEWDNGSMANFKVLHENILGK</sequence>
<protein>
    <submittedName>
        <fullName evidence="1">Uncharacterized protein</fullName>
    </submittedName>
</protein>
<reference evidence="2" key="1">
    <citation type="journal article" date="2019" name="Plant Biotechnol. J.">
        <title>Genome sequencing of the Australian wild diploid species Gossypium australe highlights disease resistance and delayed gland morphogenesis.</title>
        <authorList>
            <person name="Cai Y."/>
            <person name="Cai X."/>
            <person name="Wang Q."/>
            <person name="Wang P."/>
            <person name="Zhang Y."/>
            <person name="Cai C."/>
            <person name="Xu Y."/>
            <person name="Wang K."/>
            <person name="Zhou Z."/>
            <person name="Wang C."/>
            <person name="Geng S."/>
            <person name="Li B."/>
            <person name="Dong Q."/>
            <person name="Hou Y."/>
            <person name="Wang H."/>
            <person name="Ai P."/>
            <person name="Liu Z."/>
            <person name="Yi F."/>
            <person name="Sun M."/>
            <person name="An G."/>
            <person name="Cheng J."/>
            <person name="Zhang Y."/>
            <person name="Shi Q."/>
            <person name="Xie Y."/>
            <person name="Shi X."/>
            <person name="Chang Y."/>
            <person name="Huang F."/>
            <person name="Chen Y."/>
            <person name="Hong S."/>
            <person name="Mi L."/>
            <person name="Sun Q."/>
            <person name="Zhang L."/>
            <person name="Zhou B."/>
            <person name="Peng R."/>
            <person name="Zhang X."/>
            <person name="Liu F."/>
        </authorList>
    </citation>
    <scope>NUCLEOTIDE SEQUENCE [LARGE SCALE GENOMIC DNA]</scope>
    <source>
        <strain evidence="2">cv. PA1801</strain>
    </source>
</reference>
<gene>
    <name evidence="1" type="ORF">EPI10_005328</name>
</gene>
<evidence type="ECO:0000313" key="2">
    <source>
        <dbReference type="Proteomes" id="UP000325315"/>
    </source>
</evidence>
<dbReference type="EMBL" id="SMMG02000002">
    <property type="protein sequence ID" value="KAA3483132.1"/>
    <property type="molecule type" value="Genomic_DNA"/>
</dbReference>
<comment type="caution">
    <text evidence="1">The sequence shown here is derived from an EMBL/GenBank/DDBJ whole genome shotgun (WGS) entry which is preliminary data.</text>
</comment>